<evidence type="ECO:0000256" key="8">
    <source>
        <dbReference type="SAM" id="MobiDB-lite"/>
    </source>
</evidence>
<keyword evidence="4 9" id="KW-0812">Transmembrane</keyword>
<evidence type="ECO:0000256" key="3">
    <source>
        <dbReference type="ARBA" id="ARBA00022448"/>
    </source>
</evidence>
<feature type="region of interest" description="Disordered" evidence="8">
    <location>
        <begin position="1"/>
        <end position="47"/>
    </location>
</feature>
<comment type="subcellular location">
    <subcellularLocation>
        <location evidence="1">Membrane</location>
        <topology evidence="1">Multi-pass membrane protein</topology>
    </subcellularLocation>
</comment>
<feature type="transmembrane region" description="Helical" evidence="9">
    <location>
        <begin position="331"/>
        <end position="352"/>
    </location>
</feature>
<feature type="domain" description="Amino acid transporter transmembrane" evidence="10">
    <location>
        <begin position="299"/>
        <end position="701"/>
    </location>
</feature>
<keyword evidence="12" id="KW-1185">Reference proteome</keyword>
<keyword evidence="5" id="KW-0029">Amino-acid transport</keyword>
<sequence>MSPSARNPATWDEYEGGASPSSGSASSTVLGEETALLSHDHDEPNRRHGLERRQYDNQPFPQTHLSFTALTSSFHGSSSVTNRLAAMADIGGVNSFRSFARSWQRATAFAEVIPRRPSFVYSDTPALGDHPATDDIQYGRSHVDPEAIRRGKGLLAQHLEASPPEAQHGSSATGSGGEPSAGFSSTRDSTRDDFRERESKAFDAEMASGALGVTPSSRSSIFASPPHLATPSIIGSYGSYRSSHYGTMPRESIRGRPTLGQPPDWDEDEDEDAAHGEHEPILVKEVKQGDKVILTVEGQSTLPQSVFNSINAIIGVGILSLPLAFKMTGWIIGLVLLTVIASVTGYTAKLLAKCMEVDPSLITYSDLAYVSFGTRARIIVSTLFSLELIAACVALVILFADSLDLLLPGLASVNIWKCVCAVVVLALNVLPLRFLSYTSVIGIFSTFCIVCIVILNGLIKEHSPGSLRDPAPTYLLPSNWLALPLAYGLLASPWGAHSIFPSIYRDMRHPVKWGKAVKVTFSFSYVLDTCLAVVGIIMFGDGISDAITSNVLQTSGYPKALKFLMCIFVAIIPLTKIPLNARPLITTADVICSVHDHAGHAGHHNNNNPSASRRSVLVRNFTRGCIRVGVVLVLLLISIAFPAFDSVCAFLGAALCTLISIILPISFYLKLYWKDISIRERVYLWILLFAFSVLGLVGTVWTFLPKSLIGL</sequence>
<protein>
    <submittedName>
        <fullName evidence="11">Vacuolar amino acid transporter-like protein</fullName>
    </submittedName>
</protein>
<reference evidence="12" key="1">
    <citation type="journal article" date="2014" name="Genome Announc.">
        <title>Genome sequence and annotation of Acremonium chrysogenum, producer of the beta-lactam antibiotic cephalosporin C.</title>
        <authorList>
            <person name="Terfehr D."/>
            <person name="Dahlmann T.A."/>
            <person name="Specht T."/>
            <person name="Zadra I."/>
            <person name="Kuernsteiner H."/>
            <person name="Kueck U."/>
        </authorList>
    </citation>
    <scope>NUCLEOTIDE SEQUENCE [LARGE SCALE GENOMIC DNA]</scope>
    <source>
        <strain evidence="12">ATCC 11550 / CBS 779.69 / DSM 880 / IAM 14645 / JCM 23072 / IMI 49137</strain>
    </source>
</reference>
<dbReference type="EMBL" id="JPKY01000077">
    <property type="protein sequence ID" value="KFH43099.1"/>
    <property type="molecule type" value="Genomic_DNA"/>
</dbReference>
<keyword evidence="7 9" id="KW-0472">Membrane</keyword>
<dbReference type="InterPro" id="IPR013057">
    <property type="entry name" value="AA_transpt_TM"/>
</dbReference>
<feature type="transmembrane region" description="Helical" evidence="9">
    <location>
        <begin position="405"/>
        <end position="427"/>
    </location>
</feature>
<dbReference type="STRING" id="857340.A0A086T167"/>
<dbReference type="PANTHER" id="PTHR22950">
    <property type="entry name" value="AMINO ACID TRANSPORTER"/>
    <property type="match status" value="1"/>
</dbReference>
<feature type="region of interest" description="Disordered" evidence="8">
    <location>
        <begin position="246"/>
        <end position="276"/>
    </location>
</feature>
<evidence type="ECO:0000313" key="11">
    <source>
        <dbReference type="EMBL" id="KFH43099.1"/>
    </source>
</evidence>
<evidence type="ECO:0000256" key="5">
    <source>
        <dbReference type="ARBA" id="ARBA00022970"/>
    </source>
</evidence>
<feature type="region of interest" description="Disordered" evidence="8">
    <location>
        <begin position="162"/>
        <end position="196"/>
    </location>
</feature>
<gene>
    <name evidence="11" type="ORF">ACRE_061490</name>
</gene>
<feature type="transmembrane region" description="Helical" evidence="9">
    <location>
        <begin position="378"/>
        <end position="399"/>
    </location>
</feature>
<feature type="transmembrane region" description="Helical" evidence="9">
    <location>
        <begin position="434"/>
        <end position="459"/>
    </location>
</feature>
<evidence type="ECO:0000256" key="2">
    <source>
        <dbReference type="ARBA" id="ARBA00008066"/>
    </source>
</evidence>
<evidence type="ECO:0000313" key="12">
    <source>
        <dbReference type="Proteomes" id="UP000029964"/>
    </source>
</evidence>
<organism evidence="11 12">
    <name type="scientific">Hapsidospora chrysogenum (strain ATCC 11550 / CBS 779.69 / DSM 880 / IAM 14645 / JCM 23072 / IMI 49137)</name>
    <name type="common">Acremonium chrysogenum</name>
    <dbReference type="NCBI Taxonomy" id="857340"/>
    <lineage>
        <taxon>Eukaryota</taxon>
        <taxon>Fungi</taxon>
        <taxon>Dikarya</taxon>
        <taxon>Ascomycota</taxon>
        <taxon>Pezizomycotina</taxon>
        <taxon>Sordariomycetes</taxon>
        <taxon>Hypocreomycetidae</taxon>
        <taxon>Hypocreales</taxon>
        <taxon>Bionectriaceae</taxon>
        <taxon>Hapsidospora</taxon>
    </lineage>
</organism>
<keyword evidence="3" id="KW-0813">Transport</keyword>
<feature type="transmembrane region" description="Helical" evidence="9">
    <location>
        <begin position="521"/>
        <end position="540"/>
    </location>
</feature>
<proteinExistence type="inferred from homology"/>
<evidence type="ECO:0000259" key="10">
    <source>
        <dbReference type="Pfam" id="PF01490"/>
    </source>
</evidence>
<feature type="transmembrane region" description="Helical" evidence="9">
    <location>
        <begin position="560"/>
        <end position="579"/>
    </location>
</feature>
<feature type="transmembrane region" description="Helical" evidence="9">
    <location>
        <begin position="624"/>
        <end position="644"/>
    </location>
</feature>
<feature type="compositionally biased region" description="Low complexity" evidence="8">
    <location>
        <begin position="16"/>
        <end position="27"/>
    </location>
</feature>
<dbReference type="GO" id="GO:0005774">
    <property type="term" value="C:vacuolar membrane"/>
    <property type="evidence" value="ECO:0007669"/>
    <property type="project" value="TreeGrafter"/>
</dbReference>
<comment type="similarity">
    <text evidence="2">Belongs to the amino acid/polyamine transporter 2 family.</text>
</comment>
<evidence type="ECO:0000256" key="1">
    <source>
        <dbReference type="ARBA" id="ARBA00004141"/>
    </source>
</evidence>
<dbReference type="AlphaFoldDB" id="A0A086T167"/>
<keyword evidence="6 9" id="KW-1133">Transmembrane helix</keyword>
<evidence type="ECO:0000256" key="6">
    <source>
        <dbReference type="ARBA" id="ARBA00022989"/>
    </source>
</evidence>
<dbReference type="HOGENOM" id="CLU_009646_8_1_1"/>
<dbReference type="Pfam" id="PF01490">
    <property type="entry name" value="Aa_trans"/>
    <property type="match status" value="1"/>
</dbReference>
<dbReference type="Proteomes" id="UP000029964">
    <property type="component" value="Unassembled WGS sequence"/>
</dbReference>
<evidence type="ECO:0000256" key="9">
    <source>
        <dbReference type="SAM" id="Phobius"/>
    </source>
</evidence>
<feature type="transmembrane region" description="Helical" evidence="9">
    <location>
        <begin position="682"/>
        <end position="704"/>
    </location>
</feature>
<dbReference type="GO" id="GO:0015179">
    <property type="term" value="F:L-amino acid transmembrane transporter activity"/>
    <property type="evidence" value="ECO:0007669"/>
    <property type="project" value="TreeGrafter"/>
</dbReference>
<comment type="caution">
    <text evidence="11">The sequence shown here is derived from an EMBL/GenBank/DDBJ whole genome shotgun (WGS) entry which is preliminary data.</text>
</comment>
<evidence type="ECO:0000256" key="4">
    <source>
        <dbReference type="ARBA" id="ARBA00022692"/>
    </source>
</evidence>
<feature type="transmembrane region" description="Helical" evidence="9">
    <location>
        <begin position="650"/>
        <end position="670"/>
    </location>
</feature>
<dbReference type="OrthoDB" id="655540at2759"/>
<feature type="transmembrane region" description="Helical" evidence="9">
    <location>
        <begin position="479"/>
        <end position="500"/>
    </location>
</feature>
<accession>A0A086T167</accession>
<evidence type="ECO:0000256" key="7">
    <source>
        <dbReference type="ARBA" id="ARBA00023136"/>
    </source>
</evidence>
<name>A0A086T167_HAPC1</name>
<dbReference type="PANTHER" id="PTHR22950:SF692">
    <property type="entry name" value="TRANSMEMBRANE AMINO ACID TRANSPORTER FAMILY PROTEIN"/>
    <property type="match status" value="1"/>
</dbReference>
<feature type="compositionally biased region" description="Basic and acidic residues" evidence="8">
    <location>
        <begin position="38"/>
        <end position="47"/>
    </location>
</feature>